<dbReference type="PANTHER" id="PTHR46211">
    <property type="entry name" value="GLYCEROPHOSPHORYL DIESTER PHOSPHODIESTERASE"/>
    <property type="match status" value="1"/>
</dbReference>
<evidence type="ECO:0000313" key="3">
    <source>
        <dbReference type="Proteomes" id="UP000250079"/>
    </source>
</evidence>
<gene>
    <name evidence="2" type="primary">ugpQ_2</name>
    <name evidence="2" type="ORF">IMCC3135_27915</name>
</gene>
<protein>
    <submittedName>
        <fullName evidence="2">Glycerophosphoryl diester phosphodiesterase</fullName>
        <ecNumber evidence="2">3.1.4.46</ecNumber>
    </submittedName>
</protein>
<feature type="domain" description="GP-PDE" evidence="1">
    <location>
        <begin position="11"/>
        <end position="247"/>
    </location>
</feature>
<dbReference type="InterPro" id="IPR017946">
    <property type="entry name" value="PLC-like_Pdiesterase_TIM-brl"/>
</dbReference>
<dbReference type="EMBL" id="CP018632">
    <property type="protein sequence ID" value="ASJ75636.1"/>
    <property type="molecule type" value="Genomic_DNA"/>
</dbReference>
<dbReference type="SUPFAM" id="SSF51695">
    <property type="entry name" value="PLC-like phosphodiesterases"/>
    <property type="match status" value="1"/>
</dbReference>
<dbReference type="PANTHER" id="PTHR46211:SF1">
    <property type="entry name" value="GLYCEROPHOSPHODIESTER PHOSPHODIESTERASE, CYTOPLASMIC"/>
    <property type="match status" value="1"/>
</dbReference>
<evidence type="ECO:0000313" key="2">
    <source>
        <dbReference type="EMBL" id="ASJ75636.1"/>
    </source>
</evidence>
<dbReference type="KEGG" id="gai:IMCC3135_27915"/>
<dbReference type="OrthoDB" id="9795622at2"/>
<dbReference type="Proteomes" id="UP000250079">
    <property type="component" value="Chromosome"/>
</dbReference>
<sequence>MIDVSGPALLARIIAHRGASGNAPENTLAALSLAADEGASCVEIDVSISADHIPFVHHDDTLERCTTGTGLLCDSNAADLDQLDASKGMANFIGEPLPRLSAVFDLLEARGMGLNLEIKPRKGLEKETVEAICSLVGKSWPSHLPLVFSSFSRLSLELARDRLPQTPRGLLVGGIPSNWQSLMSELECRNIHCDGNALTPEQAAELLAANVGIFCYTINDVDRARMLLEMGVHGVITDFPKRLASYLDT</sequence>
<evidence type="ECO:0000259" key="1">
    <source>
        <dbReference type="PROSITE" id="PS51704"/>
    </source>
</evidence>
<dbReference type="InterPro" id="IPR030395">
    <property type="entry name" value="GP_PDE_dom"/>
</dbReference>
<keyword evidence="3" id="KW-1185">Reference proteome</keyword>
<dbReference type="Pfam" id="PF03009">
    <property type="entry name" value="GDPD"/>
    <property type="match status" value="1"/>
</dbReference>
<dbReference type="Gene3D" id="3.20.20.190">
    <property type="entry name" value="Phosphatidylinositol (PI) phosphodiesterase"/>
    <property type="match status" value="1"/>
</dbReference>
<reference evidence="2 3" key="1">
    <citation type="submission" date="2016-12" db="EMBL/GenBank/DDBJ databases">
        <authorList>
            <person name="Song W.-J."/>
            <person name="Kurnit D.M."/>
        </authorList>
    </citation>
    <scope>NUCLEOTIDE SEQUENCE [LARGE SCALE GENOMIC DNA]</scope>
    <source>
        <strain evidence="2 3">IMCC3135</strain>
    </source>
</reference>
<dbReference type="EC" id="3.1.4.46" evidence="2"/>
<name>A0A2Z2NVZ4_9GAMM</name>
<dbReference type="GO" id="GO:0008889">
    <property type="term" value="F:glycerophosphodiester phosphodiesterase activity"/>
    <property type="evidence" value="ECO:0007669"/>
    <property type="project" value="UniProtKB-EC"/>
</dbReference>
<keyword evidence="2" id="KW-0378">Hydrolase</keyword>
<proteinExistence type="predicted"/>
<dbReference type="PROSITE" id="PS51704">
    <property type="entry name" value="GP_PDE"/>
    <property type="match status" value="1"/>
</dbReference>
<accession>A0A2Z2NVZ4</accession>
<dbReference type="GO" id="GO:0006629">
    <property type="term" value="P:lipid metabolic process"/>
    <property type="evidence" value="ECO:0007669"/>
    <property type="project" value="InterPro"/>
</dbReference>
<organism evidence="2 3">
    <name type="scientific">Granulosicoccus antarcticus IMCC3135</name>
    <dbReference type="NCBI Taxonomy" id="1192854"/>
    <lineage>
        <taxon>Bacteria</taxon>
        <taxon>Pseudomonadati</taxon>
        <taxon>Pseudomonadota</taxon>
        <taxon>Gammaproteobacteria</taxon>
        <taxon>Chromatiales</taxon>
        <taxon>Granulosicoccaceae</taxon>
        <taxon>Granulosicoccus</taxon>
    </lineage>
</organism>
<dbReference type="AlphaFoldDB" id="A0A2Z2NVZ4"/>
<dbReference type="RefSeq" id="WP_088920530.1">
    <property type="nucleotide sequence ID" value="NZ_CP018632.1"/>
</dbReference>